<dbReference type="CDD" id="cd06926">
    <property type="entry name" value="RNAP_II_RPB11"/>
    <property type="match status" value="1"/>
</dbReference>
<dbReference type="GO" id="GO:0046983">
    <property type="term" value="F:protein dimerization activity"/>
    <property type="evidence" value="ECO:0007669"/>
    <property type="project" value="InterPro"/>
</dbReference>
<dbReference type="GeneID" id="81362570"/>
<proteinExistence type="inferred from homology"/>
<comment type="caution">
    <text evidence="8">The sequence shown here is derived from an EMBL/GenBank/DDBJ whole genome shotgun (WGS) entry which is preliminary data.</text>
</comment>
<evidence type="ECO:0000256" key="6">
    <source>
        <dbReference type="SAM" id="MobiDB-lite"/>
    </source>
</evidence>
<feature type="domain" description="DNA-directed RNA polymerase RBP11-like dimerisation" evidence="7">
    <location>
        <begin position="70"/>
        <end position="124"/>
    </location>
</feature>
<dbReference type="Pfam" id="PF13656">
    <property type="entry name" value="RNA_pol_L_2"/>
    <property type="match status" value="1"/>
</dbReference>
<evidence type="ECO:0000256" key="1">
    <source>
        <dbReference type="ARBA" id="ARBA00004123"/>
    </source>
</evidence>
<dbReference type="GO" id="GO:0003677">
    <property type="term" value="F:DNA binding"/>
    <property type="evidence" value="ECO:0007669"/>
    <property type="project" value="InterPro"/>
</dbReference>
<keyword evidence="4" id="KW-0539">Nucleus</keyword>
<dbReference type="PROSITE" id="PS01154">
    <property type="entry name" value="RNA_POL_L_13KD"/>
    <property type="match status" value="1"/>
</dbReference>
<dbReference type="GO" id="GO:0003899">
    <property type="term" value="F:DNA-directed RNA polymerase activity"/>
    <property type="evidence" value="ECO:0007669"/>
    <property type="project" value="InterPro"/>
</dbReference>
<accession>A0A9W9EHX2</accession>
<keyword evidence="2" id="KW-0240">DNA-directed RNA polymerase</keyword>
<evidence type="ECO:0000313" key="9">
    <source>
        <dbReference type="Proteomes" id="UP001149074"/>
    </source>
</evidence>
<keyword evidence="9" id="KW-1185">Reference proteome</keyword>
<feature type="region of interest" description="Disordered" evidence="6">
    <location>
        <begin position="1"/>
        <end position="26"/>
    </location>
</feature>
<protein>
    <recommendedName>
        <fullName evidence="7">DNA-directed RNA polymerase RBP11-like dimerisation domain-containing protein</fullName>
    </recommendedName>
</protein>
<evidence type="ECO:0000256" key="3">
    <source>
        <dbReference type="ARBA" id="ARBA00023163"/>
    </source>
</evidence>
<evidence type="ECO:0000313" key="8">
    <source>
        <dbReference type="EMBL" id="KAJ5082057.1"/>
    </source>
</evidence>
<keyword evidence="3" id="KW-0804">Transcription</keyword>
<dbReference type="InterPro" id="IPR008193">
    <property type="entry name" value="RNA_pol_Rpb11_13-16kDa_CS"/>
</dbReference>
<dbReference type="GO" id="GO:0005665">
    <property type="term" value="C:RNA polymerase II, core complex"/>
    <property type="evidence" value="ECO:0007669"/>
    <property type="project" value="InterPro"/>
</dbReference>
<comment type="similarity">
    <text evidence="5">Belongs to the archaeal Rpo11/eukaryotic RPB11/RPC19 RNA polymerase subunit family.</text>
</comment>
<evidence type="ECO:0000256" key="2">
    <source>
        <dbReference type="ARBA" id="ARBA00022478"/>
    </source>
</evidence>
<reference evidence="8" key="1">
    <citation type="submission" date="2022-11" db="EMBL/GenBank/DDBJ databases">
        <authorList>
            <person name="Petersen C."/>
        </authorList>
    </citation>
    <scope>NUCLEOTIDE SEQUENCE</scope>
    <source>
        <strain evidence="8">IBT 30761</strain>
    </source>
</reference>
<evidence type="ECO:0000256" key="5">
    <source>
        <dbReference type="ARBA" id="ARBA00025751"/>
    </source>
</evidence>
<comment type="subcellular location">
    <subcellularLocation>
        <location evidence="1">Nucleus</location>
    </subcellularLocation>
</comment>
<dbReference type="SUPFAM" id="SSF55257">
    <property type="entry name" value="RBP11-like subunits of RNA polymerase"/>
    <property type="match status" value="1"/>
</dbReference>
<dbReference type="AlphaFoldDB" id="A0A9W9EHX2"/>
<dbReference type="PANTHER" id="PTHR13946:SF16">
    <property type="entry name" value="DNA-DIRECTED RNA POLYMERASE II SUBUNIT RPB11"/>
    <property type="match status" value="1"/>
</dbReference>
<name>A0A9W9EHX2_9EURO</name>
<dbReference type="Gene3D" id="3.30.1360.10">
    <property type="entry name" value="RNA polymerase, RBP11-like subunit"/>
    <property type="match status" value="1"/>
</dbReference>
<dbReference type="Proteomes" id="UP001149074">
    <property type="component" value="Unassembled WGS sequence"/>
</dbReference>
<dbReference type="HAMAP" id="MF_00261">
    <property type="entry name" value="RNApol_arch_Rpo11"/>
    <property type="match status" value="1"/>
</dbReference>
<dbReference type="RefSeq" id="XP_056468579.1">
    <property type="nucleotide sequence ID" value="XM_056623591.1"/>
</dbReference>
<dbReference type="InterPro" id="IPR009025">
    <property type="entry name" value="RBP11-like_dimer"/>
</dbReference>
<evidence type="ECO:0000256" key="4">
    <source>
        <dbReference type="ARBA" id="ARBA00023242"/>
    </source>
</evidence>
<dbReference type="EMBL" id="JAPQKI010000011">
    <property type="protein sequence ID" value="KAJ5082057.1"/>
    <property type="molecule type" value="Genomic_DNA"/>
</dbReference>
<dbReference type="InterPro" id="IPR036603">
    <property type="entry name" value="RBP11-like"/>
</dbReference>
<dbReference type="InterPro" id="IPR022905">
    <property type="entry name" value="Rpo11-like"/>
</dbReference>
<dbReference type="PANTHER" id="PTHR13946">
    <property type="entry name" value="DNA-DIRECTED RNA POLYMERASE I,II,III"/>
    <property type="match status" value="1"/>
</dbReference>
<evidence type="ECO:0000259" key="7">
    <source>
        <dbReference type="Pfam" id="PF13656"/>
    </source>
</evidence>
<dbReference type="GO" id="GO:0006366">
    <property type="term" value="P:transcription by RNA polymerase II"/>
    <property type="evidence" value="ECO:0007669"/>
    <property type="project" value="InterPro"/>
</dbReference>
<dbReference type="OrthoDB" id="10248581at2759"/>
<gene>
    <name evidence="8" type="ORF">N7532_011100</name>
</gene>
<dbReference type="InterPro" id="IPR037685">
    <property type="entry name" value="RBP11"/>
</dbReference>
<reference evidence="8" key="2">
    <citation type="journal article" date="2023" name="IMA Fungus">
        <title>Comparative genomic study of the Penicillium genus elucidates a diverse pangenome and 15 lateral gene transfer events.</title>
        <authorList>
            <person name="Petersen C."/>
            <person name="Sorensen T."/>
            <person name="Nielsen M.R."/>
            <person name="Sondergaard T.E."/>
            <person name="Sorensen J.L."/>
            <person name="Fitzpatrick D.A."/>
            <person name="Frisvad J.C."/>
            <person name="Nielsen K.L."/>
        </authorList>
    </citation>
    <scope>NUCLEOTIDE SEQUENCE</scope>
    <source>
        <strain evidence="8">IBT 30761</strain>
    </source>
</reference>
<organism evidence="8 9">
    <name type="scientific">Penicillium argentinense</name>
    <dbReference type="NCBI Taxonomy" id="1131581"/>
    <lineage>
        <taxon>Eukaryota</taxon>
        <taxon>Fungi</taxon>
        <taxon>Dikarya</taxon>
        <taxon>Ascomycota</taxon>
        <taxon>Pezizomycotina</taxon>
        <taxon>Eurotiomycetes</taxon>
        <taxon>Eurotiomycetidae</taxon>
        <taxon>Eurotiales</taxon>
        <taxon>Aspergillaceae</taxon>
        <taxon>Penicillium</taxon>
    </lineage>
</organism>
<sequence length="151" mass="17312">MSNFPSTRGRNMDPGEHRSHNHPYQKRVTGPRLFAEVFNTTPLPDSRDTFLLSIGEKKIDVEIDSRIPHAATFTFHKEDHTLANMLRGRLVRTPHVVFAAYRVPHPLIPNFELRVQTDGEITPARPREFTKEFELRKMANNANEQPEGGAE</sequence>